<keyword evidence="2" id="KW-1185">Reference proteome</keyword>
<accession>A0ABX8RHE5</accession>
<reference evidence="1 2" key="1">
    <citation type="submission" date="2021-07" db="EMBL/GenBank/DDBJ databases">
        <title>Whole Genome Sequence of Nocardia Iowensis.</title>
        <authorList>
            <person name="Lamm A."/>
            <person name="Collins-Fairclough A.M."/>
            <person name="Bunk B."/>
            <person name="Sproer C."/>
        </authorList>
    </citation>
    <scope>NUCLEOTIDE SEQUENCE [LARGE SCALE GENOMIC DNA]</scope>
    <source>
        <strain evidence="1 2">NRRL 5646</strain>
    </source>
</reference>
<protein>
    <submittedName>
        <fullName evidence="1">Uncharacterized protein</fullName>
    </submittedName>
</protein>
<sequence length="48" mass="5105">MTVEDPWSTSPEENAAVAAMYQFAQAAAALLHDVEEARYTDPSGGFTG</sequence>
<evidence type="ECO:0000313" key="2">
    <source>
        <dbReference type="Proteomes" id="UP000694257"/>
    </source>
</evidence>
<name>A0ABX8RHE5_NOCIO</name>
<dbReference type="Proteomes" id="UP000694257">
    <property type="component" value="Chromosome"/>
</dbReference>
<gene>
    <name evidence="1" type="ORF">KV110_26115</name>
</gene>
<dbReference type="RefSeq" id="WP_218469904.1">
    <property type="nucleotide sequence ID" value="NZ_BAABJN010000003.1"/>
</dbReference>
<organism evidence="1 2">
    <name type="scientific">Nocardia iowensis</name>
    <dbReference type="NCBI Taxonomy" id="204891"/>
    <lineage>
        <taxon>Bacteria</taxon>
        <taxon>Bacillati</taxon>
        <taxon>Actinomycetota</taxon>
        <taxon>Actinomycetes</taxon>
        <taxon>Mycobacteriales</taxon>
        <taxon>Nocardiaceae</taxon>
        <taxon>Nocardia</taxon>
    </lineage>
</organism>
<proteinExistence type="predicted"/>
<dbReference type="EMBL" id="CP078145">
    <property type="protein sequence ID" value="QXN89024.1"/>
    <property type="molecule type" value="Genomic_DNA"/>
</dbReference>
<evidence type="ECO:0000313" key="1">
    <source>
        <dbReference type="EMBL" id="QXN89024.1"/>
    </source>
</evidence>